<keyword evidence="1" id="KW-0175">Coiled coil</keyword>
<organism evidence="2">
    <name type="scientific">Cuerna arida</name>
    <dbReference type="NCBI Taxonomy" id="1464854"/>
    <lineage>
        <taxon>Eukaryota</taxon>
        <taxon>Metazoa</taxon>
        <taxon>Ecdysozoa</taxon>
        <taxon>Arthropoda</taxon>
        <taxon>Hexapoda</taxon>
        <taxon>Insecta</taxon>
        <taxon>Pterygota</taxon>
        <taxon>Neoptera</taxon>
        <taxon>Paraneoptera</taxon>
        <taxon>Hemiptera</taxon>
        <taxon>Auchenorrhyncha</taxon>
        <taxon>Membracoidea</taxon>
        <taxon>Cicadellidae</taxon>
        <taxon>Cicadellinae</taxon>
        <taxon>Proconiini</taxon>
        <taxon>Cuerna</taxon>
    </lineage>
</organism>
<sequence length="170" mass="19930">VDDSLLREFEKKQELQEQKKIEEQKKLEEHKKLSELEQWKRLEELRKQEKELLTKQIQELEREVNEQESKLKLEGSYSLLNSNDSLLDNESVYKKHNSKEVALPKSILKTSKTDVTSSDCSATNAKWRGLVHISDTLNFFINAEELSAHGTNFDVELTKFLQVKGRLEKR</sequence>
<proteinExistence type="predicted"/>
<reference evidence="2" key="1">
    <citation type="submission" date="2015-11" db="EMBL/GenBank/DDBJ databases">
        <title>De novo transcriptome assembly of four potential Pierce s Disease insect vectors from Arizona vineyards.</title>
        <authorList>
            <person name="Tassone E.E."/>
        </authorList>
    </citation>
    <scope>NUCLEOTIDE SEQUENCE</scope>
</reference>
<dbReference type="EMBL" id="GECZ01023583">
    <property type="protein sequence ID" value="JAS46186.1"/>
    <property type="molecule type" value="Transcribed_RNA"/>
</dbReference>
<gene>
    <name evidence="2" type="ORF">g.1832</name>
</gene>
<evidence type="ECO:0000256" key="1">
    <source>
        <dbReference type="SAM" id="Coils"/>
    </source>
</evidence>
<accession>A0A1B6F7J4</accession>
<feature type="coiled-coil region" evidence="1">
    <location>
        <begin position="5"/>
        <end position="70"/>
    </location>
</feature>
<name>A0A1B6F7J4_9HEMI</name>
<protein>
    <submittedName>
        <fullName evidence="2">Uncharacterized protein</fullName>
    </submittedName>
</protein>
<feature type="non-terminal residue" evidence="2">
    <location>
        <position position="170"/>
    </location>
</feature>
<evidence type="ECO:0000313" key="2">
    <source>
        <dbReference type="EMBL" id="JAS46186.1"/>
    </source>
</evidence>
<dbReference type="AlphaFoldDB" id="A0A1B6F7J4"/>
<feature type="non-terminal residue" evidence="2">
    <location>
        <position position="1"/>
    </location>
</feature>